<feature type="region of interest" description="Disordered" evidence="1">
    <location>
        <begin position="68"/>
        <end position="97"/>
    </location>
</feature>
<evidence type="ECO:0000313" key="3">
    <source>
        <dbReference type="Proteomes" id="UP001157006"/>
    </source>
</evidence>
<sequence length="171" mass="19310">MGCCSEKTQSPITYSLDRSEIFVLQLSIVPKMVYGPSKGIVVFGPQSSLIQRPESKSNTDFHRFSVELSTSKENRKKKPKRRLTESAGANSGDSSIDLPEQIPRRVRLRGGYKQLEGLDMDCLVHYCFGVLLIKGRTPSTEMKLYRASKAWSDVDIDSYAAASWYKGYWKT</sequence>
<proteinExistence type="predicted"/>
<gene>
    <name evidence="2" type="ORF">VFH_I029600</name>
</gene>
<evidence type="ECO:0000256" key="1">
    <source>
        <dbReference type="SAM" id="MobiDB-lite"/>
    </source>
</evidence>
<accession>A0AAV0Z5F4</accession>
<protein>
    <submittedName>
        <fullName evidence="2">Uncharacterized protein</fullName>
    </submittedName>
</protein>
<dbReference type="EMBL" id="OX451735">
    <property type="protein sequence ID" value="CAI8592243.1"/>
    <property type="molecule type" value="Genomic_DNA"/>
</dbReference>
<name>A0AAV0Z5F4_VICFA</name>
<evidence type="ECO:0000313" key="2">
    <source>
        <dbReference type="EMBL" id="CAI8592243.1"/>
    </source>
</evidence>
<keyword evidence="3" id="KW-1185">Reference proteome</keyword>
<reference evidence="2 3" key="1">
    <citation type="submission" date="2023-01" db="EMBL/GenBank/DDBJ databases">
        <authorList>
            <person name="Kreplak J."/>
        </authorList>
    </citation>
    <scope>NUCLEOTIDE SEQUENCE [LARGE SCALE GENOMIC DNA]</scope>
</reference>
<dbReference type="Proteomes" id="UP001157006">
    <property type="component" value="Chromosome 1S"/>
</dbReference>
<dbReference type="AlphaFoldDB" id="A0AAV0Z5F4"/>
<organism evidence="2 3">
    <name type="scientific">Vicia faba</name>
    <name type="common">Broad bean</name>
    <name type="synonym">Faba vulgaris</name>
    <dbReference type="NCBI Taxonomy" id="3906"/>
    <lineage>
        <taxon>Eukaryota</taxon>
        <taxon>Viridiplantae</taxon>
        <taxon>Streptophyta</taxon>
        <taxon>Embryophyta</taxon>
        <taxon>Tracheophyta</taxon>
        <taxon>Spermatophyta</taxon>
        <taxon>Magnoliopsida</taxon>
        <taxon>eudicotyledons</taxon>
        <taxon>Gunneridae</taxon>
        <taxon>Pentapetalae</taxon>
        <taxon>rosids</taxon>
        <taxon>fabids</taxon>
        <taxon>Fabales</taxon>
        <taxon>Fabaceae</taxon>
        <taxon>Papilionoideae</taxon>
        <taxon>50 kb inversion clade</taxon>
        <taxon>NPAAA clade</taxon>
        <taxon>Hologalegina</taxon>
        <taxon>IRL clade</taxon>
        <taxon>Fabeae</taxon>
        <taxon>Vicia</taxon>
    </lineage>
</organism>